<reference evidence="2" key="1">
    <citation type="submission" date="2022-02" db="EMBL/GenBank/DDBJ databases">
        <authorList>
            <person name="Henning P.M."/>
            <person name="McCubbin A.G."/>
            <person name="Shore J.S."/>
        </authorList>
    </citation>
    <scope>NUCLEOTIDE SEQUENCE</scope>
    <source>
        <strain evidence="2">F60SS</strain>
        <tissue evidence="2">Leaves</tissue>
    </source>
</reference>
<dbReference type="AlphaFoldDB" id="A0A9Q0F9L9"/>
<evidence type="ECO:0000313" key="3">
    <source>
        <dbReference type="Proteomes" id="UP001141552"/>
    </source>
</evidence>
<protein>
    <submittedName>
        <fullName evidence="2">Uncharacterized protein</fullName>
    </submittedName>
</protein>
<sequence>MLKSPILFRPPLLIEPKELHPANPNLPKKPGFTIITCSSSSSSSSRSHVSIPKRSPFGPASLTDRYVIELPMIEKTRQRIADYCCTLEGLPCHSCWTAYFEIRDFEREWPKEDVEDLLRVTGELGCENLIRRIHSATRLLQEKKCSSWLAFPKDEEDEEEEKKSTPKLGKSASDLATSVDVGKQKESMIMEKNSASRAAATPVHAKEGKDGQGHHIPDGLPTSQEDMEEDGMEFSWTRFLRRMGRGSSNWYTPMNEMSW</sequence>
<accession>A0A9Q0F9L9</accession>
<feature type="region of interest" description="Disordered" evidence="1">
    <location>
        <begin position="153"/>
        <end position="230"/>
    </location>
</feature>
<dbReference type="GO" id="GO:0010183">
    <property type="term" value="P:pollen tube guidance"/>
    <property type="evidence" value="ECO:0007669"/>
    <property type="project" value="InterPro"/>
</dbReference>
<comment type="caution">
    <text evidence="2">The sequence shown here is derived from an EMBL/GenBank/DDBJ whole genome shotgun (WGS) entry which is preliminary data.</text>
</comment>
<dbReference type="GO" id="GO:0036033">
    <property type="term" value="F:mediator complex binding"/>
    <property type="evidence" value="ECO:0007669"/>
    <property type="project" value="InterPro"/>
</dbReference>
<gene>
    <name evidence="2" type="ORF">Tsubulata_011075</name>
</gene>
<dbReference type="GO" id="GO:0005829">
    <property type="term" value="C:cytosol"/>
    <property type="evidence" value="ECO:0007669"/>
    <property type="project" value="TreeGrafter"/>
</dbReference>
<feature type="compositionally biased region" description="Basic and acidic residues" evidence="1">
    <location>
        <begin position="204"/>
        <end position="217"/>
    </location>
</feature>
<reference evidence="2" key="2">
    <citation type="journal article" date="2023" name="Plants (Basel)">
        <title>Annotation of the Turnera subulata (Passifloraceae) Draft Genome Reveals the S-Locus Evolved after the Divergence of Turneroideae from Passifloroideae in a Stepwise Manner.</title>
        <authorList>
            <person name="Henning P.M."/>
            <person name="Roalson E.H."/>
            <person name="Mir W."/>
            <person name="McCubbin A.G."/>
            <person name="Shore J.S."/>
        </authorList>
    </citation>
    <scope>NUCLEOTIDE SEQUENCE</scope>
    <source>
        <strain evidence="2">F60SS</strain>
    </source>
</reference>
<name>A0A9Q0F9L9_9ROSI</name>
<dbReference type="Proteomes" id="UP001141552">
    <property type="component" value="Unassembled WGS sequence"/>
</dbReference>
<dbReference type="InterPro" id="IPR037502">
    <property type="entry name" value="CBP1"/>
</dbReference>
<evidence type="ECO:0000256" key="1">
    <source>
        <dbReference type="SAM" id="MobiDB-lite"/>
    </source>
</evidence>
<dbReference type="EMBL" id="JAKUCV010006415">
    <property type="protein sequence ID" value="KAJ4827425.1"/>
    <property type="molecule type" value="Genomic_DNA"/>
</dbReference>
<keyword evidence="3" id="KW-1185">Reference proteome</keyword>
<dbReference type="PANTHER" id="PTHR36345">
    <property type="entry name" value="CCG-BINDING PROTEIN 1"/>
    <property type="match status" value="1"/>
</dbReference>
<dbReference type="PANTHER" id="PTHR36345:SF1">
    <property type="entry name" value="CCG-BINDING PROTEIN 1"/>
    <property type="match status" value="1"/>
</dbReference>
<organism evidence="2 3">
    <name type="scientific">Turnera subulata</name>
    <dbReference type="NCBI Taxonomy" id="218843"/>
    <lineage>
        <taxon>Eukaryota</taxon>
        <taxon>Viridiplantae</taxon>
        <taxon>Streptophyta</taxon>
        <taxon>Embryophyta</taxon>
        <taxon>Tracheophyta</taxon>
        <taxon>Spermatophyta</taxon>
        <taxon>Magnoliopsida</taxon>
        <taxon>eudicotyledons</taxon>
        <taxon>Gunneridae</taxon>
        <taxon>Pentapetalae</taxon>
        <taxon>rosids</taxon>
        <taxon>fabids</taxon>
        <taxon>Malpighiales</taxon>
        <taxon>Passifloraceae</taxon>
        <taxon>Turnera</taxon>
    </lineage>
</organism>
<proteinExistence type="predicted"/>
<dbReference type="OrthoDB" id="1924011at2759"/>
<evidence type="ECO:0000313" key="2">
    <source>
        <dbReference type="EMBL" id="KAJ4827425.1"/>
    </source>
</evidence>
<dbReference type="GO" id="GO:0005634">
    <property type="term" value="C:nucleus"/>
    <property type="evidence" value="ECO:0007669"/>
    <property type="project" value="TreeGrafter"/>
</dbReference>